<evidence type="ECO:0000313" key="15">
    <source>
        <dbReference type="EMBL" id="HGN89599.1"/>
    </source>
</evidence>
<keyword evidence="5 10" id="KW-0547">Nucleotide-binding</keyword>
<feature type="domain" description="Polymerase nucleotidyl transferase" evidence="11">
    <location>
        <begin position="32"/>
        <end position="128"/>
    </location>
</feature>
<feature type="binding site" evidence="10">
    <location>
        <position position="168"/>
    </location>
    <ligand>
        <name>CTP</name>
        <dbReference type="ChEBI" id="CHEBI:37563"/>
    </ligand>
</feature>
<feature type="binding site" evidence="10">
    <location>
        <position position="168"/>
    </location>
    <ligand>
        <name>ATP</name>
        <dbReference type="ChEBI" id="CHEBI:30616"/>
    </ligand>
</feature>
<dbReference type="GO" id="GO:0000049">
    <property type="term" value="F:tRNA binding"/>
    <property type="evidence" value="ECO:0007669"/>
    <property type="project" value="UniProtKB-UniRule"/>
</dbReference>
<evidence type="ECO:0000256" key="5">
    <source>
        <dbReference type="ARBA" id="ARBA00022741"/>
    </source>
</evidence>
<keyword evidence="6 10" id="KW-0692">RNA repair</keyword>
<dbReference type="SUPFAM" id="SSF55003">
    <property type="entry name" value="PAP/Archaeal CCA-adding enzyme, C-terminal domain"/>
    <property type="match status" value="1"/>
</dbReference>
<dbReference type="EMBL" id="DRXG01000002">
    <property type="protein sequence ID" value="HHN51704.1"/>
    <property type="molecule type" value="Genomic_DNA"/>
</dbReference>
<feature type="binding site" evidence="10">
    <location>
        <position position="159"/>
    </location>
    <ligand>
        <name>ATP</name>
        <dbReference type="ChEBI" id="CHEBI:30616"/>
    </ligand>
</feature>
<evidence type="ECO:0000259" key="13">
    <source>
        <dbReference type="Pfam" id="PF21133"/>
    </source>
</evidence>
<dbReference type="InterPro" id="IPR002934">
    <property type="entry name" value="Polymerase_NTP_transf_dom"/>
</dbReference>
<dbReference type="SUPFAM" id="SSF81631">
    <property type="entry name" value="PAP/OAS1 substrate-binding domain"/>
    <property type="match status" value="1"/>
</dbReference>
<evidence type="ECO:0000313" key="14">
    <source>
        <dbReference type="EMBL" id="HGL40297.1"/>
    </source>
</evidence>
<dbReference type="PANTHER" id="PTHR39643:SF1">
    <property type="entry name" value="CCA-ADDING ENZYME"/>
    <property type="match status" value="1"/>
</dbReference>
<evidence type="ECO:0000256" key="7">
    <source>
        <dbReference type="ARBA" id="ARBA00022840"/>
    </source>
</evidence>
<dbReference type="Pfam" id="PF21133">
    <property type="entry name" value="CAA_C"/>
    <property type="match status" value="1"/>
</dbReference>
<evidence type="ECO:0000256" key="8">
    <source>
        <dbReference type="ARBA" id="ARBA00022842"/>
    </source>
</evidence>
<evidence type="ECO:0000256" key="9">
    <source>
        <dbReference type="ARBA" id="ARBA00022884"/>
    </source>
</evidence>
<evidence type="ECO:0000256" key="10">
    <source>
        <dbReference type="HAMAP-Rule" id="MF_01264"/>
    </source>
</evidence>
<keyword evidence="3 10" id="KW-0548">Nucleotidyltransferase</keyword>
<dbReference type="PIRSF" id="PIRSF005335">
    <property type="entry name" value="CCA_arch"/>
    <property type="match status" value="1"/>
</dbReference>
<evidence type="ECO:0000259" key="12">
    <source>
        <dbReference type="Pfam" id="PF09249"/>
    </source>
</evidence>
<dbReference type="NCBIfam" id="TIGR03671">
    <property type="entry name" value="cca_archaeal"/>
    <property type="match status" value="1"/>
</dbReference>
<evidence type="ECO:0000256" key="2">
    <source>
        <dbReference type="ARBA" id="ARBA00022694"/>
    </source>
</evidence>
<dbReference type="Gene3D" id="3.30.460.10">
    <property type="entry name" value="Beta Polymerase, domain 2"/>
    <property type="match status" value="1"/>
</dbReference>
<dbReference type="GO" id="GO:0000287">
    <property type="term" value="F:magnesium ion binding"/>
    <property type="evidence" value="ECO:0007669"/>
    <property type="project" value="UniProtKB-UniRule"/>
</dbReference>
<feature type="domain" description="tRNA nucleotidyltransferase substrate binding" evidence="12">
    <location>
        <begin position="153"/>
        <end position="259"/>
    </location>
</feature>
<dbReference type="GO" id="GO:0004810">
    <property type="term" value="F:CCA tRNA nucleotidyltransferase activity"/>
    <property type="evidence" value="ECO:0007669"/>
    <property type="project" value="UniProtKB-UniRule"/>
</dbReference>
<evidence type="ECO:0000256" key="4">
    <source>
        <dbReference type="ARBA" id="ARBA00022723"/>
    </source>
</evidence>
<feature type="binding site" evidence="10">
    <location>
        <position position="50"/>
    </location>
    <ligand>
        <name>CTP</name>
        <dbReference type="ChEBI" id="CHEBI:37563"/>
    </ligand>
</feature>
<dbReference type="GO" id="GO:0001680">
    <property type="term" value="P:tRNA 3'-terminal CCA addition"/>
    <property type="evidence" value="ECO:0007669"/>
    <property type="project" value="UniProtKB-UniRule"/>
</dbReference>
<comment type="function">
    <text evidence="10">Catalyzes the addition and repair of the essential 3'-terminal CCA sequence in tRNAs without using a nucleic acid template. Adds these three nucleotides in the order of C, C, and A to the tRNA nucleotide-73, using CTP and ATP as substrates and producing inorganic pyrophosphate. tRNA 3'-terminal CCA addition is required both for tRNA processing and repair. Also involved in tRNA surveillance by mediating tandem CCA addition to generate a CCACCA at the 3' terminus of unstable tRNAs. While stable tRNAs receive only 3'-terminal CCA, unstable tRNAs are marked with CCACCA and rapidly degraded.</text>
</comment>
<comment type="similarity">
    <text evidence="10">Belongs to the tRNA nucleotidyltransferase/poly(A) polymerase family. Archaeal CCA-adding enzyme subfamily.</text>
</comment>
<accession>A0A7C4DYZ3</accession>
<feature type="binding site" evidence="10">
    <location>
        <position position="139"/>
    </location>
    <ligand>
        <name>ATP</name>
        <dbReference type="ChEBI" id="CHEBI:30616"/>
    </ligand>
</feature>
<dbReference type="Gene3D" id="3.30.70.1550">
    <property type="entry name" value="Archaeal tRNA CCA-adding enzyme catalytic domain"/>
    <property type="match status" value="1"/>
</dbReference>
<sequence>MTSVEDVLRHVVEKLRPLPETLEKTEDVTARLVQRLEDVFGKGRVSVEGSFAKGTMVRGREESDIFIHFQPGFPVDEACRRVVEEGVKAVVGMGGVYRLRYASHPYVEGFVDSVRINIVPCYDAEYGKWITPVDRTPYHTAYVKKNLPPGGADHVRLLKAFLMNDNLYGAEVKTRGFSGYVCELLIIRFGSFTSLVQAASRWRPPVVIGEAKPPQETVLHLPDPVDPGRNTAAAVSLTTLSNFILKSKLFLTKPSIEYFLGDTALKAAVEGRSFLGLVFTVPNQPPDVLWGELNHTVEGLSRGLDGLGFTVVRSDRWADEKTGVMVFELESNVLPPAVLHLGPPVWSGNAERFIAEQMRKKELLAPPWVSGDRLYSLLRRRFRDSAEALQHLIQSGQASVSKHLQPHLRNAKTYRDIGALMDALTDEGKNFLKEFVRTCPRYIANYASSLSTS</sequence>
<evidence type="ECO:0000256" key="1">
    <source>
        <dbReference type="ARBA" id="ARBA00022679"/>
    </source>
</evidence>
<keyword evidence="8 10" id="KW-0460">Magnesium</keyword>
<name>A0A7C4DYZ3_CALS0</name>
<feature type="binding site" evidence="10">
    <location>
        <position position="139"/>
    </location>
    <ligand>
        <name>CTP</name>
        <dbReference type="ChEBI" id="CHEBI:37563"/>
    </ligand>
</feature>
<dbReference type="HAMAP" id="MF_01264">
    <property type="entry name" value="CCA_arch"/>
    <property type="match status" value="1"/>
</dbReference>
<dbReference type="InterPro" id="IPR015329">
    <property type="entry name" value="tRNA_NucTransf2"/>
</dbReference>
<feature type="binding site" evidence="10">
    <location>
        <position position="159"/>
    </location>
    <ligand>
        <name>CTP</name>
        <dbReference type="ChEBI" id="CHEBI:37563"/>
    </ligand>
</feature>
<keyword evidence="2 10" id="KW-0819">tRNA processing</keyword>
<dbReference type="Gene3D" id="3.30.70.590">
    <property type="entry name" value="Poly(A) polymerase predicted RNA binding domain"/>
    <property type="match status" value="1"/>
</dbReference>
<evidence type="ECO:0000313" key="16">
    <source>
        <dbReference type="EMBL" id="HHN51704.1"/>
    </source>
</evidence>
<dbReference type="InterPro" id="IPR006116">
    <property type="entry name" value="NT_2-5OAS_ClassI-CCAase"/>
</dbReference>
<dbReference type="InterPro" id="IPR011068">
    <property type="entry name" value="NuclTrfase_I-like_C"/>
</dbReference>
<feature type="binding site" evidence="10">
    <location>
        <position position="53"/>
    </location>
    <ligand>
        <name>ATP</name>
        <dbReference type="ChEBI" id="CHEBI:30616"/>
    </ligand>
</feature>
<evidence type="ECO:0000256" key="3">
    <source>
        <dbReference type="ARBA" id="ARBA00022695"/>
    </source>
</evidence>
<dbReference type="SUPFAM" id="SSF81301">
    <property type="entry name" value="Nucleotidyltransferase"/>
    <property type="match status" value="1"/>
</dbReference>
<comment type="subunit">
    <text evidence="10">Homodimer.</text>
</comment>
<feature type="binding site" evidence="10">
    <location>
        <position position="62"/>
    </location>
    <ligand>
        <name>Mg(2+)</name>
        <dbReference type="ChEBI" id="CHEBI:18420"/>
    </ligand>
</feature>
<comment type="catalytic activity">
    <reaction evidence="10">
        <text>a tRNA with a 3' CCA end + 2 CTP + ATP = a tRNA with a 3' CCACCA end + 3 diphosphate</text>
        <dbReference type="Rhea" id="RHEA:76235"/>
        <dbReference type="Rhea" id="RHEA-COMP:10468"/>
        <dbReference type="Rhea" id="RHEA-COMP:18655"/>
        <dbReference type="ChEBI" id="CHEBI:30616"/>
        <dbReference type="ChEBI" id="CHEBI:33019"/>
        <dbReference type="ChEBI" id="CHEBI:37563"/>
        <dbReference type="ChEBI" id="CHEBI:83071"/>
        <dbReference type="ChEBI" id="CHEBI:195187"/>
    </reaction>
</comment>
<comment type="cofactor">
    <cofactor evidence="10">
        <name>Mg(2+)</name>
        <dbReference type="ChEBI" id="CHEBI:18420"/>
    </cofactor>
</comment>
<evidence type="ECO:0000259" key="11">
    <source>
        <dbReference type="Pfam" id="PF01909"/>
    </source>
</evidence>
<comment type="catalytic activity">
    <reaction evidence="10">
        <text>a tRNA precursor + 2 CTP + ATP = a tRNA with a 3' CCA end + 3 diphosphate</text>
        <dbReference type="Rhea" id="RHEA:14433"/>
        <dbReference type="Rhea" id="RHEA-COMP:10465"/>
        <dbReference type="Rhea" id="RHEA-COMP:10468"/>
        <dbReference type="ChEBI" id="CHEBI:30616"/>
        <dbReference type="ChEBI" id="CHEBI:33019"/>
        <dbReference type="ChEBI" id="CHEBI:37563"/>
        <dbReference type="ChEBI" id="CHEBI:74896"/>
        <dbReference type="ChEBI" id="CHEBI:83071"/>
        <dbReference type="EC" id="2.7.7.72"/>
    </reaction>
</comment>
<comment type="caution">
    <text evidence="15">The sequence shown here is derived from an EMBL/GenBank/DDBJ whole genome shotgun (WGS) entry which is preliminary data.</text>
</comment>
<keyword evidence="1 10" id="KW-0808">Transferase</keyword>
<dbReference type="EMBL" id="DTAD01000008">
    <property type="protein sequence ID" value="HGN89599.1"/>
    <property type="molecule type" value="Genomic_DNA"/>
</dbReference>
<reference evidence="15" key="1">
    <citation type="journal article" date="2020" name="mSystems">
        <title>Genome- and Community-Level Interaction Insights into Carbon Utilization and Element Cycling Functions of Hydrothermarchaeota in Hydrothermal Sediment.</title>
        <authorList>
            <person name="Zhou Z."/>
            <person name="Liu Y."/>
            <person name="Xu W."/>
            <person name="Pan J."/>
            <person name="Luo Z.H."/>
            <person name="Li M."/>
        </authorList>
    </citation>
    <scope>NUCLEOTIDE SEQUENCE [LARGE SCALE GENOMIC DNA]</scope>
    <source>
        <strain evidence="16">SpSt-1073</strain>
        <strain evidence="15">SpSt-613</strain>
        <strain evidence="14">SpSt-669</strain>
    </source>
</reference>
<keyword evidence="7 10" id="KW-0067">ATP-binding</keyword>
<comment type="miscellaneous">
    <text evidence="10">A single active site specifically recognizes both ATP and CTP and is responsible for their addition.</text>
</comment>
<feature type="binding site" evidence="10">
    <location>
        <position position="50"/>
    </location>
    <ligand>
        <name>ATP</name>
        <dbReference type="ChEBI" id="CHEBI:30616"/>
    </ligand>
</feature>
<gene>
    <name evidence="10 15" type="primary">cca</name>
    <name evidence="16" type="ORF">ENM30_00150</name>
    <name evidence="15" type="ORF">ENT82_00500</name>
    <name evidence="14" type="ORF">ENU43_01330</name>
</gene>
<dbReference type="GO" id="GO:0005524">
    <property type="term" value="F:ATP binding"/>
    <property type="evidence" value="ECO:0007669"/>
    <property type="project" value="UniProtKB-UniRule"/>
</dbReference>
<dbReference type="InterPro" id="IPR043519">
    <property type="entry name" value="NT_sf"/>
</dbReference>
<keyword evidence="4 10" id="KW-0479">Metal-binding</keyword>
<comment type="caution">
    <text evidence="10">Lacks conserved residue(s) required for the propagation of feature annotation.</text>
</comment>
<dbReference type="InterPro" id="IPR048833">
    <property type="entry name" value="CAA_C"/>
</dbReference>
<keyword evidence="9 10" id="KW-0694">RNA-binding</keyword>
<dbReference type="InterPro" id="IPR008229">
    <property type="entry name" value="CCA-adding_arc"/>
</dbReference>
<proteinExistence type="inferred from homology"/>
<dbReference type="InterPro" id="IPR042090">
    <property type="entry name" value="CCA_tRNA_nucleotrans_2"/>
</dbReference>
<protein>
    <recommendedName>
        <fullName evidence="10">CCA-adding enzyme</fullName>
        <ecNumber evidence="10">2.7.7.72</ecNumber>
    </recommendedName>
    <alternativeName>
        <fullName evidence="10">CCA tRNA nucleotidyltransferase</fullName>
    </alternativeName>
    <alternativeName>
        <fullName evidence="10">tRNA CCA-pyrophosphorylase</fullName>
    </alternativeName>
    <alternativeName>
        <fullName evidence="10">tRNA adenylyl-/cytidylyl- transferase</fullName>
    </alternativeName>
    <alternativeName>
        <fullName evidence="10">tRNA nucleotidyltransferase</fullName>
    </alternativeName>
    <alternativeName>
        <fullName evidence="10">tRNA-NT</fullName>
    </alternativeName>
</protein>
<dbReference type="EMBL" id="DTCM01000014">
    <property type="protein sequence ID" value="HGL40297.1"/>
    <property type="molecule type" value="Genomic_DNA"/>
</dbReference>
<dbReference type="GO" id="GO:0042245">
    <property type="term" value="P:RNA repair"/>
    <property type="evidence" value="ECO:0007669"/>
    <property type="project" value="UniProtKB-KW"/>
</dbReference>
<dbReference type="Pfam" id="PF01909">
    <property type="entry name" value="NTP_transf_2"/>
    <property type="match status" value="1"/>
</dbReference>
<dbReference type="EC" id="2.7.7.72" evidence="10"/>
<feature type="binding site" evidence="10">
    <location>
        <position position="53"/>
    </location>
    <ligand>
        <name>CTP</name>
        <dbReference type="ChEBI" id="CHEBI:37563"/>
    </ligand>
</feature>
<feature type="domain" description="CCA-adding enzyme C-terminal" evidence="13">
    <location>
        <begin position="271"/>
        <end position="410"/>
    </location>
</feature>
<dbReference type="Pfam" id="PF09249">
    <property type="entry name" value="tRNA_NucTransf2"/>
    <property type="match status" value="1"/>
</dbReference>
<evidence type="ECO:0000256" key="6">
    <source>
        <dbReference type="ARBA" id="ARBA00022800"/>
    </source>
</evidence>
<organism evidence="15">
    <name type="scientific">Caldiarchaeum subterraneum</name>
    <dbReference type="NCBI Taxonomy" id="311458"/>
    <lineage>
        <taxon>Archaea</taxon>
        <taxon>Nitrososphaerota</taxon>
        <taxon>Candidatus Caldarchaeales</taxon>
        <taxon>Candidatus Caldarchaeaceae</taxon>
        <taxon>Candidatus Caldarchaeum</taxon>
    </lineage>
</organism>
<dbReference type="AlphaFoldDB" id="A0A7C4DYZ3"/>
<dbReference type="Gene3D" id="1.10.1410.30">
    <property type="entry name" value="CCA tRNA nucleotidyltransferase, domain 2"/>
    <property type="match status" value="1"/>
</dbReference>
<dbReference type="PANTHER" id="PTHR39643">
    <property type="entry name" value="CCA-ADDING ENZYME"/>
    <property type="match status" value="1"/>
</dbReference>
<dbReference type="CDD" id="cd05400">
    <property type="entry name" value="NT_2-5OAS_ClassI-CCAase"/>
    <property type="match status" value="1"/>
</dbReference>
<feature type="binding site" evidence="10">
    <location>
        <position position="64"/>
    </location>
    <ligand>
        <name>Mg(2+)</name>
        <dbReference type="ChEBI" id="CHEBI:18420"/>
    </ligand>
</feature>